<dbReference type="EMBL" id="MGJM01000004">
    <property type="protein sequence ID" value="OGN07080.1"/>
    <property type="molecule type" value="Genomic_DNA"/>
</dbReference>
<dbReference type="InterPro" id="IPR053173">
    <property type="entry name" value="SAM-binding_MTase"/>
</dbReference>
<comment type="caution">
    <text evidence="2">The sequence shown here is derived from an EMBL/GenBank/DDBJ whole genome shotgun (WGS) entry which is preliminary data.</text>
</comment>
<dbReference type="PANTHER" id="PTHR45128:SF1">
    <property type="entry name" value="S-ADENOSYLMETHIONINE-DEPENDENT METHYLTRANSFERASE RV2258C"/>
    <property type="match status" value="1"/>
</dbReference>
<evidence type="ECO:0000313" key="3">
    <source>
        <dbReference type="Proteomes" id="UP000177605"/>
    </source>
</evidence>
<gene>
    <name evidence="2" type="ORF">A2669_02415</name>
</gene>
<reference evidence="2 3" key="1">
    <citation type="journal article" date="2016" name="Nat. Commun.">
        <title>Thousands of microbial genomes shed light on interconnected biogeochemical processes in an aquifer system.</title>
        <authorList>
            <person name="Anantharaman K."/>
            <person name="Brown C.T."/>
            <person name="Hug L.A."/>
            <person name="Sharon I."/>
            <person name="Castelle C.J."/>
            <person name="Probst A.J."/>
            <person name="Thomas B.C."/>
            <person name="Singh A."/>
            <person name="Wilkins M.J."/>
            <person name="Karaoz U."/>
            <person name="Brodie E.L."/>
            <person name="Williams K.H."/>
            <person name="Hubbard S.S."/>
            <person name="Banfield J.F."/>
        </authorList>
    </citation>
    <scope>NUCLEOTIDE SEQUENCE [LARGE SCALE GENOMIC DNA]</scope>
</reference>
<dbReference type="InterPro" id="IPR025714">
    <property type="entry name" value="Methyltranfer_dom"/>
</dbReference>
<dbReference type="SUPFAM" id="SSF53335">
    <property type="entry name" value="S-adenosyl-L-methionine-dependent methyltransferases"/>
    <property type="match status" value="1"/>
</dbReference>
<feature type="domain" description="Methyltransferase" evidence="1">
    <location>
        <begin position="27"/>
        <end position="134"/>
    </location>
</feature>
<accession>A0A1F8F3A2</accession>
<sequence>MDASPNIKDGGFLNPESVVGDFGVMPGMRIADFGCGAGHIGIITAQKIGKEGKLIALDIMEDKLDSFRARAKALGLENVEVKRANLEVPGNTGITENTQDMVLLINILFQSQKKPEIVREAKRVLKPGGSVVLIEWKKGSGAPSGQAGLGPPDDLRTDTNAMQGILAVEGFKFSRSFNVGQFHYGMIFTK</sequence>
<organism evidence="2 3">
    <name type="scientific">Candidatus Yanofskybacteria bacterium RIFCSPHIGHO2_01_FULL_48_25b</name>
    <dbReference type="NCBI Taxonomy" id="1802672"/>
    <lineage>
        <taxon>Bacteria</taxon>
        <taxon>Candidatus Yanofskyibacteriota</taxon>
    </lineage>
</organism>
<evidence type="ECO:0000313" key="2">
    <source>
        <dbReference type="EMBL" id="OGN07080.1"/>
    </source>
</evidence>
<dbReference type="Gene3D" id="3.40.50.150">
    <property type="entry name" value="Vaccinia Virus protein VP39"/>
    <property type="match status" value="1"/>
</dbReference>
<protein>
    <recommendedName>
        <fullName evidence="1">Methyltransferase domain-containing protein</fullName>
    </recommendedName>
</protein>
<evidence type="ECO:0000259" key="1">
    <source>
        <dbReference type="Pfam" id="PF13847"/>
    </source>
</evidence>
<dbReference type="Pfam" id="PF13847">
    <property type="entry name" value="Methyltransf_31"/>
    <property type="match status" value="1"/>
</dbReference>
<dbReference type="PANTHER" id="PTHR45128">
    <property type="entry name" value="METHYLTRANSFERASE TYPE 11"/>
    <property type="match status" value="1"/>
</dbReference>
<proteinExistence type="predicted"/>
<dbReference type="InterPro" id="IPR029063">
    <property type="entry name" value="SAM-dependent_MTases_sf"/>
</dbReference>
<dbReference type="AlphaFoldDB" id="A0A1F8F3A2"/>
<dbReference type="CDD" id="cd02440">
    <property type="entry name" value="AdoMet_MTases"/>
    <property type="match status" value="1"/>
</dbReference>
<dbReference type="Proteomes" id="UP000177605">
    <property type="component" value="Unassembled WGS sequence"/>
</dbReference>
<name>A0A1F8F3A2_9BACT</name>